<dbReference type="PANTHER" id="PTHR22625">
    <property type="entry name" value="PLEXIN"/>
    <property type="match status" value="1"/>
</dbReference>
<protein>
    <recommendedName>
        <fullName evidence="3">Sema domain-containing protein</fullName>
    </recommendedName>
</protein>
<dbReference type="GO" id="GO:0030334">
    <property type="term" value="P:regulation of cell migration"/>
    <property type="evidence" value="ECO:0007669"/>
    <property type="project" value="TreeGrafter"/>
</dbReference>
<dbReference type="GO" id="GO:0050772">
    <property type="term" value="P:positive regulation of axonogenesis"/>
    <property type="evidence" value="ECO:0007669"/>
    <property type="project" value="TreeGrafter"/>
</dbReference>
<dbReference type="GO" id="GO:0008360">
    <property type="term" value="P:regulation of cell shape"/>
    <property type="evidence" value="ECO:0007669"/>
    <property type="project" value="TreeGrafter"/>
</dbReference>
<dbReference type="InterPro" id="IPR001627">
    <property type="entry name" value="Semap_dom"/>
</dbReference>
<dbReference type="InterPro" id="IPR036352">
    <property type="entry name" value="Semap_dom_sf"/>
</dbReference>
<dbReference type="GO" id="GO:0097374">
    <property type="term" value="P:sensory neuron axon guidance"/>
    <property type="evidence" value="ECO:0007669"/>
    <property type="project" value="TreeGrafter"/>
</dbReference>
<accession>A0A1B6CTL2</accession>
<dbReference type="AlphaFoldDB" id="A0A1B6CTL2"/>
<sequence>FVLFIVGVGVKGNGPITAQFPASSTPNEGGNCSSWVKKLNHLVVDHTSGKVYVGGVNRLVQLDSNLRVEECVVTGPKEDSASCHARGCDTMEIEKSLTDSINKLLVLDYESRTVVACGSIVQGACEKFKLNNISSQSQFIPKSVAANDEVSSTYAFIGPED</sequence>
<dbReference type="GO" id="GO:0017154">
    <property type="term" value="F:semaphorin receptor activity"/>
    <property type="evidence" value="ECO:0007669"/>
    <property type="project" value="InterPro"/>
</dbReference>
<evidence type="ECO:0000259" key="3">
    <source>
        <dbReference type="PROSITE" id="PS51004"/>
    </source>
</evidence>
<keyword evidence="1" id="KW-0221">Differentiation</keyword>
<proteinExistence type="predicted"/>
<dbReference type="SUPFAM" id="SSF101912">
    <property type="entry name" value="Sema domain"/>
    <property type="match status" value="1"/>
</dbReference>
<evidence type="ECO:0000256" key="1">
    <source>
        <dbReference type="ARBA" id="ARBA00022782"/>
    </source>
</evidence>
<evidence type="ECO:0000256" key="2">
    <source>
        <dbReference type="PROSITE-ProRule" id="PRU00352"/>
    </source>
</evidence>
<reference evidence="4" key="1">
    <citation type="submission" date="2015-12" db="EMBL/GenBank/DDBJ databases">
        <title>De novo transcriptome assembly of four potential Pierce s Disease insect vectors from Arizona vineyards.</title>
        <authorList>
            <person name="Tassone E.E."/>
        </authorList>
    </citation>
    <scope>NUCLEOTIDE SEQUENCE</scope>
</reference>
<name>A0A1B6CTL2_9HEMI</name>
<dbReference type="Gene3D" id="2.130.10.10">
    <property type="entry name" value="YVTN repeat-like/Quinoprotein amine dehydrogenase"/>
    <property type="match status" value="1"/>
</dbReference>
<dbReference type="GO" id="GO:0005886">
    <property type="term" value="C:plasma membrane"/>
    <property type="evidence" value="ECO:0007669"/>
    <property type="project" value="TreeGrafter"/>
</dbReference>
<feature type="non-terminal residue" evidence="4">
    <location>
        <position position="161"/>
    </location>
</feature>
<comment type="caution">
    <text evidence="2">Lacks conserved residue(s) required for the propagation of feature annotation.</text>
</comment>
<dbReference type="EMBL" id="GEDC01020623">
    <property type="protein sequence ID" value="JAS16675.1"/>
    <property type="molecule type" value="Transcribed_RNA"/>
</dbReference>
<organism evidence="4">
    <name type="scientific">Clastoptera arizonana</name>
    <name type="common">Arizona spittle bug</name>
    <dbReference type="NCBI Taxonomy" id="38151"/>
    <lineage>
        <taxon>Eukaryota</taxon>
        <taxon>Metazoa</taxon>
        <taxon>Ecdysozoa</taxon>
        <taxon>Arthropoda</taxon>
        <taxon>Hexapoda</taxon>
        <taxon>Insecta</taxon>
        <taxon>Pterygota</taxon>
        <taxon>Neoptera</taxon>
        <taxon>Paraneoptera</taxon>
        <taxon>Hemiptera</taxon>
        <taxon>Auchenorrhyncha</taxon>
        <taxon>Cercopoidea</taxon>
        <taxon>Clastopteridae</taxon>
        <taxon>Clastoptera</taxon>
    </lineage>
</organism>
<dbReference type="PANTHER" id="PTHR22625:SF44">
    <property type="entry name" value="PLEXIN-B"/>
    <property type="match status" value="1"/>
</dbReference>
<dbReference type="GO" id="GO:0008045">
    <property type="term" value="P:motor neuron axon guidance"/>
    <property type="evidence" value="ECO:0007669"/>
    <property type="project" value="TreeGrafter"/>
</dbReference>
<dbReference type="InterPro" id="IPR031148">
    <property type="entry name" value="Plexin"/>
</dbReference>
<dbReference type="PROSITE" id="PS51004">
    <property type="entry name" value="SEMA"/>
    <property type="match status" value="1"/>
</dbReference>
<gene>
    <name evidence="4" type="ORF">g.6932</name>
</gene>
<dbReference type="GO" id="GO:0007162">
    <property type="term" value="P:negative regulation of cell adhesion"/>
    <property type="evidence" value="ECO:0007669"/>
    <property type="project" value="TreeGrafter"/>
</dbReference>
<feature type="non-terminal residue" evidence="4">
    <location>
        <position position="1"/>
    </location>
</feature>
<dbReference type="GO" id="GO:0002116">
    <property type="term" value="C:semaphorin receptor complex"/>
    <property type="evidence" value="ECO:0007669"/>
    <property type="project" value="TreeGrafter"/>
</dbReference>
<evidence type="ECO:0000313" key="4">
    <source>
        <dbReference type="EMBL" id="JAS16675.1"/>
    </source>
</evidence>
<dbReference type="InterPro" id="IPR015943">
    <property type="entry name" value="WD40/YVTN_repeat-like_dom_sf"/>
</dbReference>
<feature type="domain" description="Sema" evidence="3">
    <location>
        <begin position="17"/>
        <end position="161"/>
    </location>
</feature>